<dbReference type="PANTHER" id="PTHR23355:SF9">
    <property type="entry name" value="DIS3-LIKE EXONUCLEASE 2"/>
    <property type="match status" value="1"/>
</dbReference>
<keyword evidence="7 8" id="KW-0694">RNA-binding</keyword>
<dbReference type="PROSITE" id="PS50126">
    <property type="entry name" value="S1"/>
    <property type="match status" value="1"/>
</dbReference>
<dbReference type="InterPro" id="IPR012340">
    <property type="entry name" value="NA-bd_OB-fold"/>
</dbReference>
<dbReference type="Proteomes" id="UP000649151">
    <property type="component" value="Unassembled WGS sequence"/>
</dbReference>
<dbReference type="InterPro" id="IPR022966">
    <property type="entry name" value="RNase_II/R_CS"/>
</dbReference>
<dbReference type="NCBIfam" id="TIGR02063">
    <property type="entry name" value="RNase_R"/>
    <property type="match status" value="1"/>
</dbReference>
<dbReference type="InterPro" id="IPR013223">
    <property type="entry name" value="RNase_B_OB_dom"/>
</dbReference>
<evidence type="ECO:0000313" key="11">
    <source>
        <dbReference type="Proteomes" id="UP000649151"/>
    </source>
</evidence>
<keyword evidence="6 8" id="KW-0269">Exonuclease</keyword>
<evidence type="ECO:0000256" key="1">
    <source>
        <dbReference type="ARBA" id="ARBA00001849"/>
    </source>
</evidence>
<dbReference type="SMART" id="SM00955">
    <property type="entry name" value="RNB"/>
    <property type="match status" value="1"/>
</dbReference>
<comment type="similarity">
    <text evidence="8">Belongs to the RNR ribonuclease family. RNase R subfamily.</text>
</comment>
<name>A0ABR7ISJ1_9CLOT</name>
<dbReference type="PANTHER" id="PTHR23355">
    <property type="entry name" value="RIBONUCLEASE"/>
    <property type="match status" value="1"/>
</dbReference>
<evidence type="ECO:0000256" key="8">
    <source>
        <dbReference type="HAMAP-Rule" id="MF_01895"/>
    </source>
</evidence>
<reference evidence="10 11" key="1">
    <citation type="submission" date="2020-08" db="EMBL/GenBank/DDBJ databases">
        <title>Genome public.</title>
        <authorList>
            <person name="Liu C."/>
            <person name="Sun Q."/>
        </authorList>
    </citation>
    <scope>NUCLEOTIDE SEQUENCE [LARGE SCALE GENOMIC DNA]</scope>
    <source>
        <strain evidence="10 11">NSJ-27</strain>
    </source>
</reference>
<dbReference type="InterPro" id="IPR003029">
    <property type="entry name" value="S1_domain"/>
</dbReference>
<gene>
    <name evidence="8 10" type="primary">rnr</name>
    <name evidence="10" type="ORF">H8Z77_08565</name>
</gene>
<protein>
    <recommendedName>
        <fullName evidence="8">Ribonuclease R</fullName>
        <shortName evidence="8">RNase R</shortName>
        <ecNumber evidence="8">3.1.13.1</ecNumber>
    </recommendedName>
</protein>
<evidence type="ECO:0000259" key="9">
    <source>
        <dbReference type="PROSITE" id="PS50126"/>
    </source>
</evidence>
<dbReference type="SMART" id="SM00316">
    <property type="entry name" value="S1"/>
    <property type="match status" value="1"/>
</dbReference>
<dbReference type="SUPFAM" id="SSF50249">
    <property type="entry name" value="Nucleic acid-binding proteins"/>
    <property type="match status" value="3"/>
</dbReference>
<evidence type="ECO:0000256" key="6">
    <source>
        <dbReference type="ARBA" id="ARBA00022839"/>
    </source>
</evidence>
<dbReference type="Pfam" id="PF00575">
    <property type="entry name" value="S1"/>
    <property type="match status" value="1"/>
</dbReference>
<dbReference type="Pfam" id="PF00773">
    <property type="entry name" value="RNB"/>
    <property type="match status" value="1"/>
</dbReference>
<dbReference type="EMBL" id="JACOQK010000001">
    <property type="protein sequence ID" value="MBC5788068.1"/>
    <property type="molecule type" value="Genomic_DNA"/>
</dbReference>
<dbReference type="Pfam" id="PF08206">
    <property type="entry name" value="OB_RNB"/>
    <property type="match status" value="1"/>
</dbReference>
<keyword evidence="3 8" id="KW-0963">Cytoplasm</keyword>
<evidence type="ECO:0000256" key="5">
    <source>
        <dbReference type="ARBA" id="ARBA00022801"/>
    </source>
</evidence>
<dbReference type="EC" id="3.1.13.1" evidence="8"/>
<dbReference type="RefSeq" id="WP_186996750.1">
    <property type="nucleotide sequence ID" value="NZ_JACOQK010000001.1"/>
</dbReference>
<dbReference type="PROSITE" id="PS01175">
    <property type="entry name" value="RIBONUCLEASE_II"/>
    <property type="match status" value="1"/>
</dbReference>
<dbReference type="InterPro" id="IPR004476">
    <property type="entry name" value="RNase_II/RNase_R"/>
</dbReference>
<evidence type="ECO:0000256" key="3">
    <source>
        <dbReference type="ARBA" id="ARBA00022490"/>
    </source>
</evidence>
<sequence length="705" mass="79493">MKKNIDDKLLAAIVRSGKKGLLFGELKKVARGKNITLDMVRNSIQRLCANGKTVYLKNRYYTPKALGIYPAKIVRNNRTFCFAQRLSDDAQIFIPGKHSQGAMQDDFVLVKPQKQLGESEEGVVVSITQYGPSTFTGILQKQGKRYFVLPDSLSKDLIPVIIPEEMEAAIGDKVIAKAISRGNRHSEHRCELVSSHGSAETAAACAAAILEANGISTEFPSEVQDNAARIAQKGISDVERRHRLDLTDLPIFTIDSAESKDLDDAISIEKGEHCYYVGVHIADVSHYVKYRSPLDLEAFERGTSIYYANKVVPMLPKELSNGICSLNPDEERLAFSALLNVGFDGKLTNFTFKKTIIRSRIKGIYKEINSILDDTATEEIKQKYEIVKPEIQLMYELYQILLKNKIKRGAPQIETTESKILIDDREQIVDIQPRTQGISEGIIEEFMLLANEAAATFARKQDIPFVYRVHERPSPEKVSSLKQILDRLGLPSNKVEPKMKPGVISKILEKSRDTELFPIVNTQVLRTMSKAKYSEFPIGHYGLALENYSHFTSPIRRYPDLTIHRILSDLLCYHDSMDAIQKRYQKFVVQAARHSSETEMLAMQIERDCEDCYKAEYMTHHIGEIFEGIIISVLGRGFYVELPNTVEGYIKIESLDGPYEYDGFIRLNNSVTGKSYQVGQHVMVQCVAADVNAGNIDFELVEPEK</sequence>
<accession>A0ABR7ISJ1</accession>
<evidence type="ECO:0000256" key="7">
    <source>
        <dbReference type="ARBA" id="ARBA00022884"/>
    </source>
</evidence>
<dbReference type="InterPro" id="IPR011805">
    <property type="entry name" value="RNase_R"/>
</dbReference>
<dbReference type="InterPro" id="IPR050180">
    <property type="entry name" value="RNR_Ribonuclease"/>
</dbReference>
<evidence type="ECO:0000256" key="2">
    <source>
        <dbReference type="ARBA" id="ARBA00004496"/>
    </source>
</evidence>
<keyword evidence="5 8" id="KW-0378">Hydrolase</keyword>
<keyword evidence="11" id="KW-1185">Reference proteome</keyword>
<comment type="catalytic activity">
    <reaction evidence="1 8">
        <text>Exonucleolytic cleavage in the 3'- to 5'-direction to yield nucleoside 5'-phosphates.</text>
        <dbReference type="EC" id="3.1.13.1"/>
    </reaction>
</comment>
<evidence type="ECO:0000256" key="4">
    <source>
        <dbReference type="ARBA" id="ARBA00022722"/>
    </source>
</evidence>
<keyword evidence="4 8" id="KW-0540">Nuclease</keyword>
<comment type="caution">
    <text evidence="10">The sequence shown here is derived from an EMBL/GenBank/DDBJ whole genome shotgun (WGS) entry which is preliminary data.</text>
</comment>
<comment type="function">
    <text evidence="8">3'-5' exoribonuclease that releases 5'-nucleoside monophosphates and is involved in maturation of structured RNAs.</text>
</comment>
<dbReference type="Gene3D" id="2.40.50.140">
    <property type="entry name" value="Nucleic acid-binding proteins"/>
    <property type="match status" value="1"/>
</dbReference>
<comment type="subcellular location">
    <subcellularLocation>
        <location evidence="2 8">Cytoplasm</location>
    </subcellularLocation>
</comment>
<feature type="domain" description="S1 motif" evidence="9">
    <location>
        <begin position="623"/>
        <end position="701"/>
    </location>
</feature>
<dbReference type="NCBIfam" id="TIGR00358">
    <property type="entry name" value="3_prime_RNase"/>
    <property type="match status" value="1"/>
</dbReference>
<dbReference type="HAMAP" id="MF_01895">
    <property type="entry name" value="RNase_R"/>
    <property type="match status" value="1"/>
</dbReference>
<evidence type="ECO:0000313" key="10">
    <source>
        <dbReference type="EMBL" id="MBC5788068.1"/>
    </source>
</evidence>
<organism evidence="10 11">
    <name type="scientific">Clostridium facile</name>
    <dbReference type="NCBI Taxonomy" id="2763035"/>
    <lineage>
        <taxon>Bacteria</taxon>
        <taxon>Bacillati</taxon>
        <taxon>Bacillota</taxon>
        <taxon>Clostridia</taxon>
        <taxon>Eubacteriales</taxon>
        <taxon>Clostridiaceae</taxon>
        <taxon>Clostridium</taxon>
    </lineage>
</organism>
<proteinExistence type="inferred from homology"/>
<dbReference type="InterPro" id="IPR001900">
    <property type="entry name" value="RNase_II/R"/>
</dbReference>